<evidence type="ECO:0000256" key="1">
    <source>
        <dbReference type="ARBA" id="ARBA00022670"/>
    </source>
</evidence>
<keyword evidence="1" id="KW-0645">Protease</keyword>
<evidence type="ECO:0000256" key="3">
    <source>
        <dbReference type="ARBA" id="ARBA00022801"/>
    </source>
</evidence>
<keyword evidence="4" id="KW-0862">Zinc</keyword>
<dbReference type="Gene3D" id="3.40.140.10">
    <property type="entry name" value="Cytidine Deaminase, domain 2"/>
    <property type="match status" value="1"/>
</dbReference>
<gene>
    <name evidence="8" type="ORF">SAMN05216375_1295</name>
    <name evidence="7" type="ORF">TR210_2510</name>
</gene>
<proteinExistence type="predicted"/>
<evidence type="ECO:0000313" key="7">
    <source>
        <dbReference type="EMBL" id="CZR07952.1"/>
    </source>
</evidence>
<evidence type="ECO:0000256" key="5">
    <source>
        <dbReference type="ARBA" id="ARBA00023049"/>
    </source>
</evidence>
<evidence type="ECO:0000256" key="2">
    <source>
        <dbReference type="ARBA" id="ARBA00022723"/>
    </source>
</evidence>
<sequence>MIDQYLYVELMNKQSFPYALCIQKSALDKIEEEYSHARYWETGGVLFGKISRNRKTIFIDKAESIKGKKLFSLAYIRDGKRAQKIIDSLWQETQGELNYLGEWHTHPNIPPTPSQRDKLTILELTAEKKSNYFPYTILLIMGKDKRLTVTISTEKGVIECTPIL</sequence>
<keyword evidence="10" id="KW-1185">Reference proteome</keyword>
<reference evidence="8 10" key="2">
    <citation type="submission" date="2016-10" db="EMBL/GenBank/DDBJ databases">
        <authorList>
            <person name="Varghese N."/>
            <person name="Submissions S."/>
        </authorList>
    </citation>
    <scope>NUCLEOTIDE SEQUENCE [LARGE SCALE GENOMIC DNA]</scope>
    <source>
        <strain evidence="8 10">DSM 22150</strain>
    </source>
</reference>
<feature type="domain" description="JAB" evidence="6">
    <location>
        <begin position="28"/>
        <end position="135"/>
    </location>
</feature>
<dbReference type="EMBL" id="FJNB01000023">
    <property type="protein sequence ID" value="CZR07952.1"/>
    <property type="molecule type" value="Genomic_DNA"/>
</dbReference>
<dbReference type="STRING" id="640938.TR210_2510"/>
<dbReference type="InterPro" id="IPR028090">
    <property type="entry name" value="JAB_dom_prok"/>
</dbReference>
<dbReference type="EMBL" id="FNYT01000029">
    <property type="protein sequence ID" value="SEJ82032.1"/>
    <property type="molecule type" value="Genomic_DNA"/>
</dbReference>
<dbReference type="Proteomes" id="UP000076878">
    <property type="component" value="Unassembled WGS sequence"/>
</dbReference>
<keyword evidence="2" id="KW-0479">Metal-binding</keyword>
<name>A0A143Z9W2_9LACT</name>
<evidence type="ECO:0000256" key="4">
    <source>
        <dbReference type="ARBA" id="ARBA00022833"/>
    </source>
</evidence>
<evidence type="ECO:0000313" key="8">
    <source>
        <dbReference type="EMBL" id="SEJ82032.1"/>
    </source>
</evidence>
<dbReference type="Proteomes" id="UP000199280">
    <property type="component" value="Unassembled WGS sequence"/>
</dbReference>
<dbReference type="GO" id="GO:0006508">
    <property type="term" value="P:proteolysis"/>
    <property type="evidence" value="ECO:0007669"/>
    <property type="project" value="UniProtKB-KW"/>
</dbReference>
<evidence type="ECO:0000313" key="10">
    <source>
        <dbReference type="Proteomes" id="UP000199280"/>
    </source>
</evidence>
<protein>
    <submittedName>
        <fullName evidence="8">Integrative and conjugative element protein, VC0181 family</fullName>
    </submittedName>
</protein>
<keyword evidence="5" id="KW-0482">Metalloprotease</keyword>
<organism evidence="7 9">
    <name type="scientific">Trichococcus ilyis</name>
    <dbReference type="NCBI Taxonomy" id="640938"/>
    <lineage>
        <taxon>Bacteria</taxon>
        <taxon>Bacillati</taxon>
        <taxon>Bacillota</taxon>
        <taxon>Bacilli</taxon>
        <taxon>Lactobacillales</taxon>
        <taxon>Carnobacteriaceae</taxon>
        <taxon>Trichococcus</taxon>
    </lineage>
</organism>
<accession>A0A143Z9W2</accession>
<dbReference type="RefSeq" id="WP_068624288.1">
    <property type="nucleotide sequence ID" value="NZ_FJNB01000023.1"/>
</dbReference>
<evidence type="ECO:0000313" key="9">
    <source>
        <dbReference type="Proteomes" id="UP000076878"/>
    </source>
</evidence>
<dbReference type="GO" id="GO:0046872">
    <property type="term" value="F:metal ion binding"/>
    <property type="evidence" value="ECO:0007669"/>
    <property type="project" value="UniProtKB-KW"/>
</dbReference>
<evidence type="ECO:0000259" key="6">
    <source>
        <dbReference type="Pfam" id="PF14464"/>
    </source>
</evidence>
<reference evidence="7 9" key="1">
    <citation type="submission" date="2016-02" db="EMBL/GenBank/DDBJ databases">
        <authorList>
            <person name="Wen L."/>
            <person name="He K."/>
            <person name="Yang H."/>
        </authorList>
    </citation>
    <scope>NUCLEOTIDE SEQUENCE [LARGE SCALE GENOMIC DNA]</scope>
    <source>
        <strain evidence="7">Trichococcus_R210</strain>
    </source>
</reference>
<dbReference type="SUPFAM" id="SSF102712">
    <property type="entry name" value="JAB1/MPN domain"/>
    <property type="match status" value="1"/>
</dbReference>
<dbReference type="GO" id="GO:0008237">
    <property type="term" value="F:metallopeptidase activity"/>
    <property type="evidence" value="ECO:0007669"/>
    <property type="project" value="UniProtKB-KW"/>
</dbReference>
<keyword evidence="3" id="KW-0378">Hydrolase</keyword>
<dbReference type="Pfam" id="PF14464">
    <property type="entry name" value="Prok-JAB"/>
    <property type="match status" value="1"/>
</dbReference>
<dbReference type="AlphaFoldDB" id="A0A143Z9W2"/>